<keyword evidence="3" id="KW-0479">Metal-binding</keyword>
<dbReference type="RefSeq" id="XP_062630811.1">
    <property type="nucleotide sequence ID" value="XM_062774827.1"/>
</dbReference>
<dbReference type="Gene3D" id="3.30.830.10">
    <property type="entry name" value="Metalloenzyme, LuxS/M16 peptidase-like"/>
    <property type="match status" value="1"/>
</dbReference>
<dbReference type="GO" id="GO:0046872">
    <property type="term" value="F:metal ion binding"/>
    <property type="evidence" value="ECO:0007669"/>
    <property type="project" value="UniProtKB-KW"/>
</dbReference>
<organism evidence="8 9">
    <name type="scientific">Vanrija pseudolonga</name>
    <dbReference type="NCBI Taxonomy" id="143232"/>
    <lineage>
        <taxon>Eukaryota</taxon>
        <taxon>Fungi</taxon>
        <taxon>Dikarya</taxon>
        <taxon>Basidiomycota</taxon>
        <taxon>Agaricomycotina</taxon>
        <taxon>Tremellomycetes</taxon>
        <taxon>Trichosporonales</taxon>
        <taxon>Trichosporonaceae</taxon>
        <taxon>Vanrija</taxon>
    </lineage>
</organism>
<evidence type="ECO:0000256" key="4">
    <source>
        <dbReference type="ARBA" id="ARBA00022801"/>
    </source>
</evidence>
<dbReference type="PANTHER" id="PTHR43690">
    <property type="entry name" value="NARDILYSIN"/>
    <property type="match status" value="1"/>
</dbReference>
<dbReference type="Pfam" id="PF00675">
    <property type="entry name" value="Peptidase_M16"/>
    <property type="match status" value="1"/>
</dbReference>
<dbReference type="GO" id="GO:0005739">
    <property type="term" value="C:mitochondrion"/>
    <property type="evidence" value="ECO:0007669"/>
    <property type="project" value="TreeGrafter"/>
</dbReference>
<evidence type="ECO:0000256" key="3">
    <source>
        <dbReference type="ARBA" id="ARBA00022723"/>
    </source>
</evidence>
<dbReference type="GO" id="GO:0005829">
    <property type="term" value="C:cytosol"/>
    <property type="evidence" value="ECO:0007669"/>
    <property type="project" value="TreeGrafter"/>
</dbReference>
<dbReference type="Proteomes" id="UP000827549">
    <property type="component" value="Chromosome 6"/>
</dbReference>
<dbReference type="GeneID" id="87811463"/>
<keyword evidence="9" id="KW-1185">Reference proteome</keyword>
<protein>
    <submittedName>
        <fullName evidence="8">Insulin-degrading enzyme</fullName>
    </submittedName>
</protein>
<gene>
    <name evidence="8" type="primary">Ide</name>
    <name evidence="8" type="ORF">LOC62_06G008296</name>
</gene>
<feature type="domain" description="Peptidase M16 N-terminal" evidence="7">
    <location>
        <begin position="44"/>
        <end position="159"/>
    </location>
</feature>
<name>A0AAF0YDI0_9TREE</name>
<dbReference type="EMBL" id="CP086719">
    <property type="protein sequence ID" value="WOO84785.1"/>
    <property type="molecule type" value="Genomic_DNA"/>
</dbReference>
<evidence type="ECO:0000259" key="7">
    <source>
        <dbReference type="Pfam" id="PF00675"/>
    </source>
</evidence>
<comment type="similarity">
    <text evidence="1">Belongs to the peptidase M16 family.</text>
</comment>
<sequence>MTLDIFPPPPTYPLATTDPVELKLPPTETRPHRYFTLPNGLQAIVVSDPTTDKAAACVFLAVGWMEDPDDLPGCAHFVEHLMCMSSKNFPGEGAYEAYLQEHGGDRNAGTSLGTTNYHFEVSSDALEGALERMADLYINPLFPPGLAERETNAVDLEFKGTVLSQYMVSSQVCRPRLADDGRGCSISNCLWPRTTPLASLVAETTRLCGRTQLPRAVTLATRLQHGGRSSTALAEAL</sequence>
<keyword evidence="5" id="KW-0862">Zinc</keyword>
<dbReference type="GO" id="GO:0051603">
    <property type="term" value="P:proteolysis involved in protein catabolic process"/>
    <property type="evidence" value="ECO:0007669"/>
    <property type="project" value="TreeGrafter"/>
</dbReference>
<reference evidence="8" key="1">
    <citation type="submission" date="2023-10" db="EMBL/GenBank/DDBJ databases">
        <authorList>
            <person name="Noh H."/>
        </authorList>
    </citation>
    <scope>NUCLEOTIDE SEQUENCE</scope>
    <source>
        <strain evidence="8">DUCC4014</strain>
    </source>
</reference>
<dbReference type="GO" id="GO:0043171">
    <property type="term" value="P:peptide catabolic process"/>
    <property type="evidence" value="ECO:0007669"/>
    <property type="project" value="TreeGrafter"/>
</dbReference>
<evidence type="ECO:0000313" key="8">
    <source>
        <dbReference type="EMBL" id="WOO84785.1"/>
    </source>
</evidence>
<dbReference type="GO" id="GO:0004222">
    <property type="term" value="F:metalloendopeptidase activity"/>
    <property type="evidence" value="ECO:0007669"/>
    <property type="project" value="TreeGrafter"/>
</dbReference>
<dbReference type="PANTHER" id="PTHR43690:SF18">
    <property type="entry name" value="INSULIN-DEGRADING ENZYME-RELATED"/>
    <property type="match status" value="1"/>
</dbReference>
<evidence type="ECO:0000256" key="2">
    <source>
        <dbReference type="ARBA" id="ARBA00022670"/>
    </source>
</evidence>
<evidence type="ECO:0000256" key="1">
    <source>
        <dbReference type="ARBA" id="ARBA00007261"/>
    </source>
</evidence>
<dbReference type="InterPro" id="IPR011765">
    <property type="entry name" value="Pept_M16_N"/>
</dbReference>
<keyword evidence="6" id="KW-0482">Metalloprotease</keyword>
<keyword evidence="4" id="KW-0378">Hydrolase</keyword>
<dbReference type="InterPro" id="IPR011249">
    <property type="entry name" value="Metalloenz_LuxS/M16"/>
</dbReference>
<dbReference type="AlphaFoldDB" id="A0AAF0YDI0"/>
<keyword evidence="2" id="KW-0645">Protease</keyword>
<evidence type="ECO:0000256" key="5">
    <source>
        <dbReference type="ARBA" id="ARBA00022833"/>
    </source>
</evidence>
<dbReference type="InterPro" id="IPR050626">
    <property type="entry name" value="Peptidase_M16"/>
</dbReference>
<evidence type="ECO:0000313" key="9">
    <source>
        <dbReference type="Proteomes" id="UP000827549"/>
    </source>
</evidence>
<accession>A0AAF0YDI0</accession>
<evidence type="ECO:0000256" key="6">
    <source>
        <dbReference type="ARBA" id="ARBA00023049"/>
    </source>
</evidence>
<dbReference type="SUPFAM" id="SSF63411">
    <property type="entry name" value="LuxS/MPP-like metallohydrolase"/>
    <property type="match status" value="1"/>
</dbReference>
<proteinExistence type="inferred from homology"/>